<sequence>MPTVLIVGGTRGLGAQLVKQYASSDRNRVFATSRHTAPFKGNPEFPDNVFWIPNIDVADEEAGFKIASRLSSDTCIDICIISAGYFGSETFDEPSFDKELQMYKTSAIGPVFLVHHLVKAGMFRKRGVGPNPKIILVSSEAGSIALRHGPNGGGNFGHHASKAALNMVGKLLSEDLKEKGIAVGLVHPGFMRTDMTKGVGYDKFWESGGAVYPQVAATSLIEFIETFDLDKTGQFWAPRGAADIGTAEAVLGSKDLPGPLQLPW</sequence>
<keyword evidence="2" id="KW-1185">Reference proteome</keyword>
<gene>
    <name evidence="1" type="ORF">NA57DRAFT_75497</name>
</gene>
<dbReference type="InterPro" id="IPR002347">
    <property type="entry name" value="SDR_fam"/>
</dbReference>
<dbReference type="Gene3D" id="3.40.50.720">
    <property type="entry name" value="NAD(P)-binding Rossmann-like Domain"/>
    <property type="match status" value="1"/>
</dbReference>
<evidence type="ECO:0000313" key="2">
    <source>
        <dbReference type="Proteomes" id="UP000799772"/>
    </source>
</evidence>
<reference evidence="1" key="1">
    <citation type="journal article" date="2020" name="Stud. Mycol.">
        <title>101 Dothideomycetes genomes: a test case for predicting lifestyles and emergence of pathogens.</title>
        <authorList>
            <person name="Haridas S."/>
            <person name="Albert R."/>
            <person name="Binder M."/>
            <person name="Bloem J."/>
            <person name="Labutti K."/>
            <person name="Salamov A."/>
            <person name="Andreopoulos B."/>
            <person name="Baker S."/>
            <person name="Barry K."/>
            <person name="Bills G."/>
            <person name="Bluhm B."/>
            <person name="Cannon C."/>
            <person name="Castanera R."/>
            <person name="Culley D."/>
            <person name="Daum C."/>
            <person name="Ezra D."/>
            <person name="Gonzalez J."/>
            <person name="Henrissat B."/>
            <person name="Kuo A."/>
            <person name="Liang C."/>
            <person name="Lipzen A."/>
            <person name="Lutzoni F."/>
            <person name="Magnuson J."/>
            <person name="Mondo S."/>
            <person name="Nolan M."/>
            <person name="Ohm R."/>
            <person name="Pangilinan J."/>
            <person name="Park H.-J."/>
            <person name="Ramirez L."/>
            <person name="Alfaro M."/>
            <person name="Sun H."/>
            <person name="Tritt A."/>
            <person name="Yoshinaga Y."/>
            <person name="Zwiers L.-H."/>
            <person name="Turgeon B."/>
            <person name="Goodwin S."/>
            <person name="Spatafora J."/>
            <person name="Crous P."/>
            <person name="Grigoriev I."/>
        </authorList>
    </citation>
    <scope>NUCLEOTIDE SEQUENCE</scope>
    <source>
        <strain evidence="1">CBS 133067</strain>
    </source>
</reference>
<dbReference type="InterPro" id="IPR052184">
    <property type="entry name" value="SDR_enzymes"/>
</dbReference>
<dbReference type="InterPro" id="IPR036291">
    <property type="entry name" value="NAD(P)-bd_dom_sf"/>
</dbReference>
<dbReference type="GO" id="GO:0016616">
    <property type="term" value="F:oxidoreductase activity, acting on the CH-OH group of donors, NAD or NADP as acceptor"/>
    <property type="evidence" value="ECO:0007669"/>
    <property type="project" value="TreeGrafter"/>
</dbReference>
<dbReference type="EMBL" id="ML978125">
    <property type="protein sequence ID" value="KAF2099995.1"/>
    <property type="molecule type" value="Genomic_DNA"/>
</dbReference>
<proteinExistence type="predicted"/>
<dbReference type="PRINTS" id="PR00081">
    <property type="entry name" value="GDHRDH"/>
</dbReference>
<protein>
    <submittedName>
        <fullName evidence="1">Oxidoreductase</fullName>
    </submittedName>
</protein>
<dbReference type="PANTHER" id="PTHR45458">
    <property type="entry name" value="SHORT-CHAIN DEHYDROGENASE/REDUCTASE SDR"/>
    <property type="match status" value="1"/>
</dbReference>
<comment type="caution">
    <text evidence="1">The sequence shown here is derived from an EMBL/GenBank/DDBJ whole genome shotgun (WGS) entry which is preliminary data.</text>
</comment>
<evidence type="ECO:0000313" key="1">
    <source>
        <dbReference type="EMBL" id="KAF2099995.1"/>
    </source>
</evidence>
<dbReference type="AlphaFoldDB" id="A0A9P4IE99"/>
<dbReference type="Pfam" id="PF00106">
    <property type="entry name" value="adh_short"/>
    <property type="match status" value="1"/>
</dbReference>
<dbReference type="Proteomes" id="UP000799772">
    <property type="component" value="Unassembled WGS sequence"/>
</dbReference>
<dbReference type="SUPFAM" id="SSF51735">
    <property type="entry name" value="NAD(P)-binding Rossmann-fold domains"/>
    <property type="match status" value="1"/>
</dbReference>
<dbReference type="PANTHER" id="PTHR45458:SF2">
    <property type="entry name" value="OXIDOREDUCTASE, SHORT CHAIN DEHYDROGENASE_REDUCTASE FAMILY SUPERFAMILY (AFU_ORTHOLOGUE AFUA_3G13450)"/>
    <property type="match status" value="1"/>
</dbReference>
<accession>A0A9P4IE99</accession>
<organism evidence="1 2">
    <name type="scientific">Rhizodiscina lignyota</name>
    <dbReference type="NCBI Taxonomy" id="1504668"/>
    <lineage>
        <taxon>Eukaryota</taxon>
        <taxon>Fungi</taxon>
        <taxon>Dikarya</taxon>
        <taxon>Ascomycota</taxon>
        <taxon>Pezizomycotina</taxon>
        <taxon>Dothideomycetes</taxon>
        <taxon>Pleosporomycetidae</taxon>
        <taxon>Aulographales</taxon>
        <taxon>Rhizodiscinaceae</taxon>
        <taxon>Rhizodiscina</taxon>
    </lineage>
</organism>
<name>A0A9P4IE99_9PEZI</name>
<dbReference type="OrthoDB" id="5296at2759"/>